<dbReference type="EMBL" id="VBOY01000180">
    <property type="protein sequence ID" value="TMQ61320.1"/>
    <property type="molecule type" value="Genomic_DNA"/>
</dbReference>
<protein>
    <submittedName>
        <fullName evidence="2">Uncharacterized protein</fullName>
    </submittedName>
</protein>
<name>A0A538TCG4_UNCEI</name>
<reference evidence="2 3" key="1">
    <citation type="journal article" date="2019" name="Nat. Microbiol.">
        <title>Mediterranean grassland soil C-N compound turnover is dependent on rainfall and depth, and is mediated by genomically divergent microorganisms.</title>
        <authorList>
            <person name="Diamond S."/>
            <person name="Andeer P.F."/>
            <person name="Li Z."/>
            <person name="Crits-Christoph A."/>
            <person name="Burstein D."/>
            <person name="Anantharaman K."/>
            <person name="Lane K.R."/>
            <person name="Thomas B.C."/>
            <person name="Pan C."/>
            <person name="Northen T.R."/>
            <person name="Banfield J.F."/>
        </authorList>
    </citation>
    <scope>NUCLEOTIDE SEQUENCE [LARGE SCALE GENOMIC DNA]</scope>
    <source>
        <strain evidence="2">WS_8</strain>
    </source>
</reference>
<sequence length="264" mass="28822">MAFSLTANGQAPTDSTVTGSVREAASDSTKPILLSPVVVSAQRAAPPGEAAWIPSSARFLYPDDGSKLLLGDLRITSPLPASADLRLYGLPVDQTARDYVWEHRIGGPKTAVFGSRTKINPDIVEVELHPFLMSHRFRDTNGSLELRPTFQANHLHALSLSSDAIERRATVWLADGSGESTPRFQVVTGLRQSDVVPLLKAAVPELRVIPRYLDSQTHASLRVGDQTIEGFFLFGRERGDWRETTDGVEGAVVENTRQDLAIVR</sequence>
<evidence type="ECO:0000313" key="2">
    <source>
        <dbReference type="EMBL" id="TMQ61320.1"/>
    </source>
</evidence>
<feature type="compositionally biased region" description="Polar residues" evidence="1">
    <location>
        <begin position="1"/>
        <end position="19"/>
    </location>
</feature>
<proteinExistence type="predicted"/>
<evidence type="ECO:0000256" key="1">
    <source>
        <dbReference type="SAM" id="MobiDB-lite"/>
    </source>
</evidence>
<dbReference type="AlphaFoldDB" id="A0A538TCG4"/>
<gene>
    <name evidence="2" type="ORF">E6K78_12895</name>
</gene>
<organism evidence="2 3">
    <name type="scientific">Eiseniibacteriota bacterium</name>
    <dbReference type="NCBI Taxonomy" id="2212470"/>
    <lineage>
        <taxon>Bacteria</taxon>
        <taxon>Candidatus Eiseniibacteriota</taxon>
    </lineage>
</organism>
<dbReference type="Proteomes" id="UP000316609">
    <property type="component" value="Unassembled WGS sequence"/>
</dbReference>
<feature type="region of interest" description="Disordered" evidence="1">
    <location>
        <begin position="1"/>
        <end position="24"/>
    </location>
</feature>
<feature type="non-terminal residue" evidence="2">
    <location>
        <position position="264"/>
    </location>
</feature>
<evidence type="ECO:0000313" key="3">
    <source>
        <dbReference type="Proteomes" id="UP000316609"/>
    </source>
</evidence>
<accession>A0A538TCG4</accession>
<comment type="caution">
    <text evidence="2">The sequence shown here is derived from an EMBL/GenBank/DDBJ whole genome shotgun (WGS) entry which is preliminary data.</text>
</comment>